<dbReference type="Gene3D" id="3.90.550.10">
    <property type="entry name" value="Spore Coat Polysaccharide Biosynthesis Protein SpsA, Chain A"/>
    <property type="match status" value="1"/>
</dbReference>
<dbReference type="InterPro" id="IPR050748">
    <property type="entry name" value="Glycosyltrans_8_dom-fam"/>
</dbReference>
<comment type="similarity">
    <text evidence="1">Belongs to the glycosyltransferase 8 family.</text>
</comment>
<keyword evidence="6" id="KW-1185">Reference proteome</keyword>
<feature type="signal peptide" evidence="4">
    <location>
        <begin position="1"/>
        <end position="16"/>
    </location>
</feature>
<evidence type="ECO:0000256" key="2">
    <source>
        <dbReference type="ARBA" id="ARBA00022676"/>
    </source>
</evidence>
<sequence length="634" mass="67730">MALRRLLALLLLAARAEDVHVVVTGSSSHALGVVACVSSVFAQAADPQRVVAHVVVAAADAAVFDAALACAVGGERRWRVVPFDETSPLGARVASRISVRHAKKQYLASIFNYARFYLGELLPAAATKVVWLDSDTIALADVAELADAVLNGADGPAVAAVPRERPVCGTFLNCSDAAAMAALRDRGVDAARLNAFNAGVVVFHLPRWRRQKLTAAVEGWLELNRVTPVFALGTNPPLMLATNGAFERVSARWNCQVGSGHPCARGLQAHGRRLRDEARRARAAEKKAFRRDRAANATARLEALSKAWEASGETAGVLHWSGERKPWWAEGLANAPRFADLWMAALGKGKACALRALPPDHTPNSTVVIPSSAHFPDVFAFRNGGALFEDFARVAVNVGRAYAAAERPADATDARKRLRARFLNGGGRPCGVVVVVLRGKLYADPRRPAGCPAPVDGFFDTAERRALQTLHRAVRRVRSVVDRDRPDRLLSFRDALVFELAGPGAPAADHRFSYADAPAITCDAFDCAVDVTTAALDACFEAAGFGLLGERDVLSTVTVANLKLQPLVFDDAAARRGAVDDPSRKSLSKADRVRVGKRGFFSKQRAIKIDLRPSNTIIIPGPEAGVDPSRGGGG</sequence>
<keyword evidence="3" id="KW-0808">Transferase</keyword>
<dbReference type="InterPro" id="IPR029044">
    <property type="entry name" value="Nucleotide-diphossugar_trans"/>
</dbReference>
<evidence type="ECO:0000256" key="3">
    <source>
        <dbReference type="ARBA" id="ARBA00022679"/>
    </source>
</evidence>
<dbReference type="PANTHER" id="PTHR13778">
    <property type="entry name" value="GLYCOSYLTRANSFERASE 8 DOMAIN-CONTAINING PROTEIN"/>
    <property type="match status" value="1"/>
</dbReference>
<dbReference type="InterPro" id="IPR002495">
    <property type="entry name" value="Glyco_trans_8"/>
</dbReference>
<name>A0ABR1GFL6_AURAN</name>
<dbReference type="Pfam" id="PF01501">
    <property type="entry name" value="Glyco_transf_8"/>
    <property type="match status" value="1"/>
</dbReference>
<evidence type="ECO:0000256" key="4">
    <source>
        <dbReference type="SAM" id="SignalP"/>
    </source>
</evidence>
<comment type="caution">
    <text evidence="5">The sequence shown here is derived from an EMBL/GenBank/DDBJ whole genome shotgun (WGS) entry which is preliminary data.</text>
</comment>
<evidence type="ECO:0000313" key="5">
    <source>
        <dbReference type="EMBL" id="KAK7254603.1"/>
    </source>
</evidence>
<reference evidence="5 6" key="1">
    <citation type="submission" date="2024-03" db="EMBL/GenBank/DDBJ databases">
        <title>Aureococcus anophagefferens CCMP1851 and Kratosvirus quantuckense: Draft genome of a second virus-susceptible host strain in the model system.</title>
        <authorList>
            <person name="Chase E."/>
            <person name="Truchon A.R."/>
            <person name="Schepens W."/>
            <person name="Wilhelm S.W."/>
        </authorList>
    </citation>
    <scope>NUCLEOTIDE SEQUENCE [LARGE SCALE GENOMIC DNA]</scope>
    <source>
        <strain evidence="5 6">CCMP1851</strain>
    </source>
</reference>
<accession>A0ABR1GFL6</accession>
<keyword evidence="4" id="KW-0732">Signal</keyword>
<dbReference type="Proteomes" id="UP001363151">
    <property type="component" value="Unassembled WGS sequence"/>
</dbReference>
<keyword evidence="2" id="KW-0328">Glycosyltransferase</keyword>
<evidence type="ECO:0000313" key="6">
    <source>
        <dbReference type="Proteomes" id="UP001363151"/>
    </source>
</evidence>
<gene>
    <name evidence="5" type="ORF">SO694_00010145</name>
</gene>
<evidence type="ECO:0000256" key="1">
    <source>
        <dbReference type="ARBA" id="ARBA00006351"/>
    </source>
</evidence>
<organism evidence="5 6">
    <name type="scientific">Aureococcus anophagefferens</name>
    <name type="common">Harmful bloom alga</name>
    <dbReference type="NCBI Taxonomy" id="44056"/>
    <lineage>
        <taxon>Eukaryota</taxon>
        <taxon>Sar</taxon>
        <taxon>Stramenopiles</taxon>
        <taxon>Ochrophyta</taxon>
        <taxon>Pelagophyceae</taxon>
        <taxon>Pelagomonadales</taxon>
        <taxon>Pelagomonadaceae</taxon>
        <taxon>Aureococcus</taxon>
    </lineage>
</organism>
<feature type="chain" id="PRO_5046223189" evidence="4">
    <location>
        <begin position="17"/>
        <end position="634"/>
    </location>
</feature>
<dbReference type="PANTHER" id="PTHR13778:SF13">
    <property type="entry name" value="GALACTURONOSYLTRANSFERASE-LIKE 3-RELATED"/>
    <property type="match status" value="1"/>
</dbReference>
<dbReference type="SUPFAM" id="SSF53448">
    <property type="entry name" value="Nucleotide-diphospho-sugar transferases"/>
    <property type="match status" value="1"/>
</dbReference>
<proteinExistence type="inferred from homology"/>
<dbReference type="EMBL" id="JBBJCI010000023">
    <property type="protein sequence ID" value="KAK7254603.1"/>
    <property type="molecule type" value="Genomic_DNA"/>
</dbReference>
<protein>
    <submittedName>
        <fullName evidence="5">Polygalacturonate 4-alpha-galacturonosyltransferase</fullName>
    </submittedName>
</protein>